<evidence type="ECO:0000313" key="1">
    <source>
        <dbReference type="EMBL" id="PWK36807.1"/>
    </source>
</evidence>
<proteinExistence type="predicted"/>
<keyword evidence="2" id="KW-1185">Reference proteome</keyword>
<dbReference type="InterPro" id="IPR032248">
    <property type="entry name" value="DUF4823"/>
</dbReference>
<dbReference type="EMBL" id="QGGT01000001">
    <property type="protein sequence ID" value="PWK36807.1"/>
    <property type="molecule type" value="Genomic_DNA"/>
</dbReference>
<accession>A0A316EVK9</accession>
<reference evidence="1 2" key="1">
    <citation type="submission" date="2018-05" db="EMBL/GenBank/DDBJ databases">
        <title>Genomic Encyclopedia of Type Strains, Phase IV (KMG-V): Genome sequencing to study the core and pangenomes of soil and plant-associated prokaryotes.</title>
        <authorList>
            <person name="Whitman W."/>
        </authorList>
    </citation>
    <scope>NUCLEOTIDE SEQUENCE [LARGE SCALE GENOMIC DNA]</scope>
    <source>
        <strain evidence="1 2">SLV-132</strain>
    </source>
</reference>
<sequence>MNARIIGASAAAAMVVAITGCTASYKNVKTGGTDSAAGAQLDSSAAVYIALPKDGAYGAKAYAGSGRTVASAIAQALSQKARRVDVAEAEQNRDQTLSEAKRLGARYAVIPVIAHWEQRATEWSGRPSRMSLDMSVYDADTGTKIDARSITARSRTVSFTSTSPDSLLTSPLKAYAQQLYGAGARE</sequence>
<evidence type="ECO:0000313" key="2">
    <source>
        <dbReference type="Proteomes" id="UP000245754"/>
    </source>
</evidence>
<protein>
    <submittedName>
        <fullName evidence="1">Uncharacterized protein DUF4823</fullName>
    </submittedName>
</protein>
<name>A0A316EVK9_9BURK</name>
<dbReference type="RefSeq" id="WP_109580600.1">
    <property type="nucleotide sequence ID" value="NZ_QGGT01000001.1"/>
</dbReference>
<dbReference type="Pfam" id="PF16105">
    <property type="entry name" value="DUF4823"/>
    <property type="match status" value="1"/>
</dbReference>
<dbReference type="PROSITE" id="PS51257">
    <property type="entry name" value="PROKAR_LIPOPROTEIN"/>
    <property type="match status" value="1"/>
</dbReference>
<comment type="caution">
    <text evidence="1">The sequence shown here is derived from an EMBL/GenBank/DDBJ whole genome shotgun (WGS) entry which is preliminary data.</text>
</comment>
<organism evidence="1 2">
    <name type="scientific">Cupriavidus plantarum</name>
    <dbReference type="NCBI Taxonomy" id="942865"/>
    <lineage>
        <taxon>Bacteria</taxon>
        <taxon>Pseudomonadati</taxon>
        <taxon>Pseudomonadota</taxon>
        <taxon>Betaproteobacteria</taxon>
        <taxon>Burkholderiales</taxon>
        <taxon>Burkholderiaceae</taxon>
        <taxon>Cupriavidus</taxon>
    </lineage>
</organism>
<gene>
    <name evidence="1" type="ORF">C7419_101674</name>
</gene>
<dbReference type="AlphaFoldDB" id="A0A316EVK9"/>
<dbReference type="Proteomes" id="UP000245754">
    <property type="component" value="Unassembled WGS sequence"/>
</dbReference>